<reference evidence="1 2" key="1">
    <citation type="journal article" date="2012" name="J. Biosci. Bioeng.">
        <title>Complete genome sequence and characterization of the N-acylhomoserine lactone-degrading gene of the potato leaf-associated Solibacillus silvestris.</title>
        <authorList>
            <person name="Morohoshi T."/>
            <person name="Tominaga Y."/>
            <person name="Someya N."/>
            <person name="Ikeda T."/>
        </authorList>
    </citation>
    <scope>NUCLEOTIDE SEQUENCE [LARGE SCALE GENOMIC DNA]</scope>
    <source>
        <strain evidence="1 2">StLB046</strain>
        <plasmid evidence="2">pSSIL1</plasmid>
    </source>
</reference>
<accession>F2FAU2</accession>
<name>F2FAU2_SOLSS</name>
<evidence type="ECO:0000313" key="1">
    <source>
        <dbReference type="EMBL" id="BAK18236.1"/>
    </source>
</evidence>
<keyword evidence="1" id="KW-0687">Ribonucleoprotein</keyword>
<organism evidence="1 2">
    <name type="scientific">Solibacillus silvestris (strain StLB046)</name>
    <name type="common">Bacillus silvestris</name>
    <dbReference type="NCBI Taxonomy" id="1002809"/>
    <lineage>
        <taxon>Bacteria</taxon>
        <taxon>Bacillati</taxon>
        <taxon>Bacillota</taxon>
        <taxon>Bacilli</taxon>
        <taxon>Bacillales</taxon>
        <taxon>Caryophanaceae</taxon>
        <taxon>Solibacillus</taxon>
    </lineage>
</organism>
<dbReference type="Proteomes" id="UP000006691">
    <property type="component" value="Plasmid pSSIL1"/>
</dbReference>
<dbReference type="EMBL" id="AP012158">
    <property type="protein sequence ID" value="BAK18236.1"/>
    <property type="molecule type" value="Genomic_DNA"/>
</dbReference>
<sequence length="336" mass="38894">MGKLNINTVSDLLGLPKDQSLHEFANIVIDGPDNKVFIDPVQILSNQDSFSKDAQATIKDFFTHVTNILIQYPLNEVKLKSLFKYSSENNSTRLGTSRLILNNYSQGNGCTPDMLYKLFTQDNVIKLAKKGVFTETPANVSLFVKGFDKDRMTDLISSLIFHLLVKFTDEQMKKGNKKVLQSPEPLEYMYWNHIEHSWEKDSYYPYLDFNKKPIVLLPKNILTGYYVYNAERYIRGHVLLAIQQNVLKEAKMKDPKAKKQKLDNLEKDLRDKLGLKSTAYKDMLIEYTLKQPNLDMLTDFKNQDKYSNMFSYTGRLTDQQLTTIIMKPYLSLSMTD</sequence>
<dbReference type="GO" id="GO:0005840">
    <property type="term" value="C:ribosome"/>
    <property type="evidence" value="ECO:0007669"/>
    <property type="project" value="UniProtKB-KW"/>
</dbReference>
<geneLocation type="plasmid" evidence="1 2">
    <name>pSSIL1</name>
</geneLocation>
<dbReference type="KEGG" id="siv:SSIL_3813"/>
<evidence type="ECO:0000313" key="2">
    <source>
        <dbReference type="Proteomes" id="UP000006691"/>
    </source>
</evidence>
<proteinExistence type="predicted"/>
<protein>
    <submittedName>
        <fullName evidence="1">Ribosomal protein L6P/L9E</fullName>
    </submittedName>
</protein>
<keyword evidence="1" id="KW-0689">Ribosomal protein</keyword>
<dbReference type="PATRIC" id="fig|1002809.3.peg.3862"/>
<dbReference type="AlphaFoldDB" id="F2FAU2"/>
<dbReference type="HOGENOM" id="CLU_075735_0_0_9"/>
<gene>
    <name evidence="1" type="ORF">SSIL_3813</name>
</gene>
<keyword evidence="1" id="KW-0614">Plasmid</keyword>
<dbReference type="RefSeq" id="WP_014829535.1">
    <property type="nucleotide sequence ID" value="NC_018069.1"/>
</dbReference>
<keyword evidence="2" id="KW-1185">Reference proteome</keyword>